<dbReference type="AlphaFoldDB" id="A0AAV1UTI9"/>
<dbReference type="Proteomes" id="UP001162060">
    <property type="component" value="Unassembled WGS sequence"/>
</dbReference>
<name>A0AAV1UTI9_9STRA</name>
<dbReference type="EMBL" id="CAKLBY020000228">
    <property type="protein sequence ID" value="CAK7937896.1"/>
    <property type="molecule type" value="Genomic_DNA"/>
</dbReference>
<proteinExistence type="predicted"/>
<comment type="caution">
    <text evidence="1">The sequence shown here is derived from an EMBL/GenBank/DDBJ whole genome shotgun (WGS) entry which is preliminary data.</text>
</comment>
<protein>
    <submittedName>
        <fullName evidence="1">Uncharacterized protein</fullName>
    </submittedName>
</protein>
<evidence type="ECO:0000313" key="1">
    <source>
        <dbReference type="EMBL" id="CAK7937896.1"/>
    </source>
</evidence>
<organism evidence="1 2">
    <name type="scientific">Peronospora matthiolae</name>
    <dbReference type="NCBI Taxonomy" id="2874970"/>
    <lineage>
        <taxon>Eukaryota</taxon>
        <taxon>Sar</taxon>
        <taxon>Stramenopiles</taxon>
        <taxon>Oomycota</taxon>
        <taxon>Peronosporomycetes</taxon>
        <taxon>Peronosporales</taxon>
        <taxon>Peronosporaceae</taxon>
        <taxon>Peronospora</taxon>
    </lineage>
</organism>
<evidence type="ECO:0000313" key="2">
    <source>
        <dbReference type="Proteomes" id="UP001162060"/>
    </source>
</evidence>
<accession>A0AAV1UTI9</accession>
<reference evidence="1" key="1">
    <citation type="submission" date="2024-01" db="EMBL/GenBank/DDBJ databases">
        <authorList>
            <person name="Webb A."/>
        </authorList>
    </citation>
    <scope>NUCLEOTIDE SEQUENCE</scope>
    <source>
        <strain evidence="1">Pm1</strain>
    </source>
</reference>
<gene>
    <name evidence="1" type="ORF">PM001_LOCUS23046</name>
</gene>
<sequence>MREKSLRELKEKKLALYVEKGGTNAVPPDKSHWMLVRVPKTSARMMETKATVDLAGTNAT</sequence>